<keyword evidence="3" id="KW-0227">DNA damage</keyword>
<name>A0A9P8RPZ9_9PEZI</name>
<dbReference type="GO" id="GO:0051382">
    <property type="term" value="P:kinetochore assembly"/>
    <property type="evidence" value="ECO:0007669"/>
    <property type="project" value="InterPro"/>
</dbReference>
<keyword evidence="5" id="KW-0234">DNA repair</keyword>
<evidence type="ECO:0000256" key="5">
    <source>
        <dbReference type="ARBA" id="ARBA00023204"/>
    </source>
</evidence>
<feature type="region of interest" description="Disordered" evidence="7">
    <location>
        <begin position="1"/>
        <end position="60"/>
    </location>
</feature>
<dbReference type="GO" id="GO:0006281">
    <property type="term" value="P:DNA repair"/>
    <property type="evidence" value="ECO:0007669"/>
    <property type="project" value="UniProtKB-KW"/>
</dbReference>
<comment type="caution">
    <text evidence="8">The sequence shown here is derived from an EMBL/GenBank/DDBJ whole genome shotgun (WGS) entry which is preliminary data.</text>
</comment>
<evidence type="ECO:0000256" key="7">
    <source>
        <dbReference type="SAM" id="MobiDB-lite"/>
    </source>
</evidence>
<protein>
    <recommendedName>
        <fullName evidence="10">Centromere protein X</fullName>
    </recommendedName>
</protein>
<gene>
    <name evidence="8" type="ORF">GP486_003911</name>
</gene>
<evidence type="ECO:0000256" key="6">
    <source>
        <dbReference type="ARBA" id="ARBA00023242"/>
    </source>
</evidence>
<dbReference type="GO" id="GO:0046982">
    <property type="term" value="F:protein heterodimerization activity"/>
    <property type="evidence" value="ECO:0007669"/>
    <property type="project" value="InterPro"/>
</dbReference>
<evidence type="ECO:0000256" key="4">
    <source>
        <dbReference type="ARBA" id="ARBA00023125"/>
    </source>
</evidence>
<comment type="similarity">
    <text evidence="2">Belongs to the CENP-X/MHF2 family.</text>
</comment>
<keyword evidence="6" id="KW-0539">Nucleus</keyword>
<accession>A0A9P8RPZ9</accession>
<evidence type="ECO:0008006" key="10">
    <source>
        <dbReference type="Google" id="ProtNLM"/>
    </source>
</evidence>
<evidence type="ECO:0000313" key="9">
    <source>
        <dbReference type="Proteomes" id="UP000750711"/>
    </source>
</evidence>
<organism evidence="8 9">
    <name type="scientific">Trichoglossum hirsutum</name>
    <dbReference type="NCBI Taxonomy" id="265104"/>
    <lineage>
        <taxon>Eukaryota</taxon>
        <taxon>Fungi</taxon>
        <taxon>Dikarya</taxon>
        <taxon>Ascomycota</taxon>
        <taxon>Pezizomycotina</taxon>
        <taxon>Geoglossomycetes</taxon>
        <taxon>Geoglossales</taxon>
        <taxon>Geoglossaceae</taxon>
        <taxon>Trichoglossum</taxon>
    </lineage>
</organism>
<dbReference type="InterPro" id="IPR018552">
    <property type="entry name" value="CENP-X"/>
</dbReference>
<evidence type="ECO:0000256" key="2">
    <source>
        <dbReference type="ARBA" id="ARBA00009359"/>
    </source>
</evidence>
<dbReference type="GO" id="GO:0003677">
    <property type="term" value="F:DNA binding"/>
    <property type="evidence" value="ECO:0007669"/>
    <property type="project" value="UniProtKB-KW"/>
</dbReference>
<dbReference type="InterPro" id="IPR009072">
    <property type="entry name" value="Histone-fold"/>
</dbReference>
<dbReference type="GO" id="GO:0071821">
    <property type="term" value="C:FANCM-MHF complex"/>
    <property type="evidence" value="ECO:0007669"/>
    <property type="project" value="TreeGrafter"/>
</dbReference>
<keyword evidence="9" id="KW-1185">Reference proteome</keyword>
<evidence type="ECO:0000256" key="3">
    <source>
        <dbReference type="ARBA" id="ARBA00022763"/>
    </source>
</evidence>
<reference evidence="8" key="1">
    <citation type="submission" date="2021-03" db="EMBL/GenBank/DDBJ databases">
        <title>Comparative genomics and phylogenomic investigation of the class Geoglossomycetes provide insights into ecological specialization and systematics.</title>
        <authorList>
            <person name="Melie T."/>
            <person name="Pirro S."/>
            <person name="Miller A.N."/>
            <person name="Quandt A."/>
        </authorList>
    </citation>
    <scope>NUCLEOTIDE SEQUENCE</scope>
    <source>
        <strain evidence="8">CAQ_001_2017</strain>
    </source>
</reference>
<evidence type="ECO:0000256" key="1">
    <source>
        <dbReference type="ARBA" id="ARBA00004123"/>
    </source>
</evidence>
<dbReference type="Pfam" id="PF09415">
    <property type="entry name" value="CENP-X"/>
    <property type="match status" value="1"/>
</dbReference>
<dbReference type="GO" id="GO:0000712">
    <property type="term" value="P:resolution of meiotic recombination intermediates"/>
    <property type="evidence" value="ECO:0007669"/>
    <property type="project" value="TreeGrafter"/>
</dbReference>
<keyword evidence="4" id="KW-0238">DNA-binding</keyword>
<dbReference type="PANTHER" id="PTHR28680:SF1">
    <property type="entry name" value="CENTROMERE PROTEIN X"/>
    <property type="match status" value="1"/>
</dbReference>
<dbReference type="GO" id="GO:0031297">
    <property type="term" value="P:replication fork processing"/>
    <property type="evidence" value="ECO:0007669"/>
    <property type="project" value="TreeGrafter"/>
</dbReference>
<proteinExistence type="inferred from homology"/>
<dbReference type="Gene3D" id="1.10.20.10">
    <property type="entry name" value="Histone, subunit A"/>
    <property type="match status" value="1"/>
</dbReference>
<dbReference type="EMBL" id="JAGHQM010000567">
    <property type="protein sequence ID" value="KAH0559573.1"/>
    <property type="molecule type" value="Genomic_DNA"/>
</dbReference>
<evidence type="ECO:0000313" key="8">
    <source>
        <dbReference type="EMBL" id="KAH0559573.1"/>
    </source>
</evidence>
<dbReference type="PANTHER" id="PTHR28680">
    <property type="entry name" value="CENTROMERE PROTEIN X"/>
    <property type="match status" value="1"/>
</dbReference>
<dbReference type="CDD" id="cd22921">
    <property type="entry name" value="HFD_CENP-X"/>
    <property type="match status" value="1"/>
</dbReference>
<comment type="subcellular location">
    <subcellularLocation>
        <location evidence="1">Nucleus</location>
    </subcellularLocation>
</comment>
<dbReference type="Proteomes" id="UP000750711">
    <property type="component" value="Unassembled WGS sequence"/>
</dbReference>
<sequence length="136" mass="14848">MPPDRRNPPDGFAPASGSSRPKNTKFKPPQPARKSPPEAADDGQLPDASQSDPSPTIPPKLLSKILHEQFEDERTRISKGANAAVGRYMEIFVKEALARAVEERKKGDSSAGGAMRDPFLEVEDLEKVAPKLLLDF</sequence>
<dbReference type="AlphaFoldDB" id="A0A9P8RPZ9"/>